<sequence length="323" mass="34793">MKRLFTIIAVLFCSLHAFAQDLDSIIENRPRQLVNDHVHALSKAERQKLEKKLVDFDNRTSTQIAVVLIPSLNGRNLEETANKLFNNWGIGQKYENNGLLILAAIKDRKIRIEVGYGLESVVTNEEAARIIKEDIGPSFKGSRYFEGLDKATNSLMELAIRSFPDTVQHASATESLQGSVPTPTSYDYATQNTHVGETNSGLGSGFRVAIVFIILIFGIAIFSAIMKNRNSGGVYSGGGYRSYDNTRSAGTSLFGGLFAGWLLHQWFSNSNKTDNNDNNAGSWNTGSSNDYSSGSSDFGGFDGGSSGGDSGGDSGGGGSSGDW</sequence>
<dbReference type="Gene3D" id="3.10.310.50">
    <property type="match status" value="1"/>
</dbReference>
<evidence type="ECO:0000259" key="4">
    <source>
        <dbReference type="Pfam" id="PF04536"/>
    </source>
</evidence>
<accession>A0A4Q7MXD2</accession>
<name>A0A4Q7MXD2_9BACT</name>
<keyword evidence="2" id="KW-1133">Transmembrane helix</keyword>
<keyword evidence="6" id="KW-1185">Reference proteome</keyword>
<gene>
    <name evidence="5" type="ORF">EV199_4684</name>
</gene>
<evidence type="ECO:0000256" key="3">
    <source>
        <dbReference type="SAM" id="SignalP"/>
    </source>
</evidence>
<feature type="transmembrane region" description="Helical" evidence="2">
    <location>
        <begin position="206"/>
        <end position="226"/>
    </location>
</feature>
<keyword evidence="2" id="KW-0812">Transmembrane</keyword>
<evidence type="ECO:0000256" key="1">
    <source>
        <dbReference type="SAM" id="MobiDB-lite"/>
    </source>
</evidence>
<feature type="region of interest" description="Disordered" evidence="1">
    <location>
        <begin position="275"/>
        <end position="323"/>
    </location>
</feature>
<feature type="domain" description="TPM" evidence="4">
    <location>
        <begin position="34"/>
        <end position="157"/>
    </location>
</feature>
<dbReference type="RefSeq" id="WP_158643747.1">
    <property type="nucleotide sequence ID" value="NZ_CP042431.1"/>
</dbReference>
<keyword evidence="3" id="KW-0732">Signal</keyword>
<dbReference type="OrthoDB" id="9810918at2"/>
<feature type="chain" id="PRO_5020600736" description="TPM domain-containing protein" evidence="3">
    <location>
        <begin position="20"/>
        <end position="323"/>
    </location>
</feature>
<organism evidence="5 6">
    <name type="scientific">Pseudobacter ginsenosidimutans</name>
    <dbReference type="NCBI Taxonomy" id="661488"/>
    <lineage>
        <taxon>Bacteria</taxon>
        <taxon>Pseudomonadati</taxon>
        <taxon>Bacteroidota</taxon>
        <taxon>Chitinophagia</taxon>
        <taxon>Chitinophagales</taxon>
        <taxon>Chitinophagaceae</taxon>
        <taxon>Pseudobacter</taxon>
    </lineage>
</organism>
<proteinExistence type="predicted"/>
<dbReference type="EMBL" id="SGXA01000002">
    <property type="protein sequence ID" value="RZS72759.1"/>
    <property type="molecule type" value="Genomic_DNA"/>
</dbReference>
<reference evidence="5 6" key="1">
    <citation type="submission" date="2019-02" db="EMBL/GenBank/DDBJ databases">
        <title>Genomic Encyclopedia of Type Strains, Phase IV (KMG-IV): sequencing the most valuable type-strain genomes for metagenomic binning, comparative biology and taxonomic classification.</title>
        <authorList>
            <person name="Goeker M."/>
        </authorList>
    </citation>
    <scope>NUCLEOTIDE SEQUENCE [LARGE SCALE GENOMIC DNA]</scope>
    <source>
        <strain evidence="5 6">DSM 18116</strain>
    </source>
</reference>
<dbReference type="Pfam" id="PF04536">
    <property type="entry name" value="TPM_phosphatase"/>
    <property type="match status" value="1"/>
</dbReference>
<keyword evidence="2" id="KW-0472">Membrane</keyword>
<dbReference type="AlphaFoldDB" id="A0A4Q7MXD2"/>
<dbReference type="PANTHER" id="PTHR30373:SF2">
    <property type="entry name" value="UPF0603 PROTEIN YGCG"/>
    <property type="match status" value="1"/>
</dbReference>
<dbReference type="InterPro" id="IPR007621">
    <property type="entry name" value="TPM_dom"/>
</dbReference>
<evidence type="ECO:0000256" key="2">
    <source>
        <dbReference type="SAM" id="Phobius"/>
    </source>
</evidence>
<evidence type="ECO:0000313" key="6">
    <source>
        <dbReference type="Proteomes" id="UP000293874"/>
    </source>
</evidence>
<feature type="compositionally biased region" description="Low complexity" evidence="1">
    <location>
        <begin position="286"/>
        <end position="299"/>
    </location>
</feature>
<dbReference type="PANTHER" id="PTHR30373">
    <property type="entry name" value="UPF0603 PROTEIN YGCG"/>
    <property type="match status" value="1"/>
</dbReference>
<feature type="signal peptide" evidence="3">
    <location>
        <begin position="1"/>
        <end position="19"/>
    </location>
</feature>
<feature type="compositionally biased region" description="Gly residues" evidence="1">
    <location>
        <begin position="300"/>
        <end position="323"/>
    </location>
</feature>
<evidence type="ECO:0000313" key="5">
    <source>
        <dbReference type="EMBL" id="RZS72759.1"/>
    </source>
</evidence>
<protein>
    <recommendedName>
        <fullName evidence="4">TPM domain-containing protein</fullName>
    </recommendedName>
</protein>
<dbReference type="Proteomes" id="UP000293874">
    <property type="component" value="Unassembled WGS sequence"/>
</dbReference>
<comment type="caution">
    <text evidence="5">The sequence shown here is derived from an EMBL/GenBank/DDBJ whole genome shotgun (WGS) entry which is preliminary data.</text>
</comment>